<dbReference type="EMBL" id="MCFG01000093">
    <property type="protein sequence ID" value="ORX82493.1"/>
    <property type="molecule type" value="Genomic_DNA"/>
</dbReference>
<keyword evidence="2" id="KW-0732">Signal</keyword>
<evidence type="ECO:0000313" key="4">
    <source>
        <dbReference type="Proteomes" id="UP000193944"/>
    </source>
</evidence>
<dbReference type="SUPFAM" id="SSF82895">
    <property type="entry name" value="TSP-1 type 1 repeat"/>
    <property type="match status" value="1"/>
</dbReference>
<evidence type="ECO:0000313" key="3">
    <source>
        <dbReference type="EMBL" id="ORX82493.1"/>
    </source>
</evidence>
<dbReference type="Gene3D" id="2.20.100.10">
    <property type="entry name" value="Thrombospondin type-1 (TSP1) repeat"/>
    <property type="match status" value="1"/>
</dbReference>
<gene>
    <name evidence="3" type="ORF">BCR32DRAFT_292585</name>
</gene>
<keyword evidence="4" id="KW-1185">Reference proteome</keyword>
<keyword evidence="1" id="KW-0812">Transmembrane</keyword>
<dbReference type="PROSITE" id="PS50092">
    <property type="entry name" value="TSP1"/>
    <property type="match status" value="1"/>
</dbReference>
<dbReference type="InterPro" id="IPR036383">
    <property type="entry name" value="TSP1_rpt_sf"/>
</dbReference>
<reference evidence="3 4" key="2">
    <citation type="submission" date="2016-08" db="EMBL/GenBank/DDBJ databases">
        <title>Pervasive Adenine N6-methylation of Active Genes in Fungi.</title>
        <authorList>
            <consortium name="DOE Joint Genome Institute"/>
            <person name="Mondo S.J."/>
            <person name="Dannebaum R.O."/>
            <person name="Kuo R.C."/>
            <person name="Labutti K."/>
            <person name="Haridas S."/>
            <person name="Kuo A."/>
            <person name="Salamov A."/>
            <person name="Ahrendt S.R."/>
            <person name="Lipzen A."/>
            <person name="Sullivan W."/>
            <person name="Andreopoulos W.B."/>
            <person name="Clum A."/>
            <person name="Lindquist E."/>
            <person name="Daum C."/>
            <person name="Ramamoorthy G.K."/>
            <person name="Gryganskyi A."/>
            <person name="Culley D."/>
            <person name="Magnuson J.K."/>
            <person name="James T.Y."/>
            <person name="O'Malley M.A."/>
            <person name="Stajich J.E."/>
            <person name="Spatafora J.W."/>
            <person name="Visel A."/>
            <person name="Grigoriev I.V."/>
        </authorList>
    </citation>
    <scope>NUCLEOTIDE SEQUENCE [LARGE SCALE GENOMIC DNA]</scope>
    <source>
        <strain evidence="3 4">S4</strain>
    </source>
</reference>
<organism evidence="3 4">
    <name type="scientific">Anaeromyces robustus</name>
    <dbReference type="NCBI Taxonomy" id="1754192"/>
    <lineage>
        <taxon>Eukaryota</taxon>
        <taxon>Fungi</taxon>
        <taxon>Fungi incertae sedis</taxon>
        <taxon>Chytridiomycota</taxon>
        <taxon>Chytridiomycota incertae sedis</taxon>
        <taxon>Neocallimastigomycetes</taxon>
        <taxon>Neocallimastigales</taxon>
        <taxon>Neocallimastigaceae</taxon>
        <taxon>Anaeromyces</taxon>
    </lineage>
</organism>
<name>A0A1Y1X9S5_9FUNG</name>
<proteinExistence type="predicted"/>
<dbReference type="Proteomes" id="UP000193944">
    <property type="component" value="Unassembled WGS sequence"/>
</dbReference>
<keyword evidence="1" id="KW-1133">Transmembrane helix</keyword>
<evidence type="ECO:0000256" key="1">
    <source>
        <dbReference type="SAM" id="Phobius"/>
    </source>
</evidence>
<dbReference type="OrthoDB" id="2137819at2759"/>
<reference evidence="3 4" key="1">
    <citation type="submission" date="2016-08" db="EMBL/GenBank/DDBJ databases">
        <title>A Parts List for Fungal Cellulosomes Revealed by Comparative Genomics.</title>
        <authorList>
            <consortium name="DOE Joint Genome Institute"/>
            <person name="Haitjema C.H."/>
            <person name="Gilmore S.P."/>
            <person name="Henske J.K."/>
            <person name="Solomon K.V."/>
            <person name="De Groot R."/>
            <person name="Kuo A."/>
            <person name="Mondo S.J."/>
            <person name="Salamov A.A."/>
            <person name="Labutti K."/>
            <person name="Zhao Z."/>
            <person name="Chiniquy J."/>
            <person name="Barry K."/>
            <person name="Brewer H.M."/>
            <person name="Purvine S.O."/>
            <person name="Wright A.T."/>
            <person name="Boxma B."/>
            <person name="Van Alen T."/>
            <person name="Hackstein J.H."/>
            <person name="Baker S.E."/>
            <person name="Grigoriev I.V."/>
            <person name="O'Malley M.A."/>
        </authorList>
    </citation>
    <scope>NUCLEOTIDE SEQUENCE [LARGE SCALE GENOMIC DNA]</scope>
    <source>
        <strain evidence="3 4">S4</strain>
    </source>
</reference>
<feature type="transmembrane region" description="Helical" evidence="1">
    <location>
        <begin position="405"/>
        <end position="424"/>
    </location>
</feature>
<dbReference type="AlphaFoldDB" id="A0A1Y1X9S5"/>
<dbReference type="InterPro" id="IPR000884">
    <property type="entry name" value="TSP1_rpt"/>
</dbReference>
<keyword evidence="1" id="KW-0472">Membrane</keyword>
<feature type="signal peptide" evidence="2">
    <location>
        <begin position="1"/>
        <end position="24"/>
    </location>
</feature>
<sequence>MKYIYNKYIIFLLISQLVCRMAYAFSTQYNLPECQACLDDKDTCFNDTLSNSLTIKSRGGVEYIDLNLDNLANKDKDGKGTIVEISYIIVSTKGDYITVQLENGSKNQYIIESRDSRVSCSYRKSLKFYQQNERIAVYCNNLYYDCDVKFDISLLKPEKEKDNIKMPECSECVAPSLGQKDSNTCFESIYLPVHSWYYLYYDSYESGMYLDFLVSSHKKDSMRIEVQSHDGLFYLVKTRRDKVKCSDPQISIPVRWQSPRIAVYCYNNYKGCMFSIYVRSVPMDQSELMKVNKSNNSNDDEIDEMSYSKIIKDNVKKIGYYELENPQWSEWSEWSDCFESHKGIGQRTRERKCLQNFIDFVHPENTTHLLKNEIDQLLKSSDYPYCEGPSTEVQNCELDFNEQSWLNILILFVIISSMVLSFYIERNPRTSSYNNTDNNNYEDIVKTNHMNDSNNSSSINRIQREMSFSENSPLLNTYFRRYD</sequence>
<feature type="chain" id="PRO_5013322278" evidence="2">
    <location>
        <begin position="25"/>
        <end position="483"/>
    </location>
</feature>
<accession>A0A1Y1X9S5</accession>
<protein>
    <submittedName>
        <fullName evidence="3">Uncharacterized protein</fullName>
    </submittedName>
</protein>
<evidence type="ECO:0000256" key="2">
    <source>
        <dbReference type="SAM" id="SignalP"/>
    </source>
</evidence>
<comment type="caution">
    <text evidence="3">The sequence shown here is derived from an EMBL/GenBank/DDBJ whole genome shotgun (WGS) entry which is preliminary data.</text>
</comment>